<protein>
    <recommendedName>
        <fullName evidence="2">DUF7890 domain-containing protein</fullName>
    </recommendedName>
</protein>
<feature type="region of interest" description="Disordered" evidence="1">
    <location>
        <begin position="32"/>
        <end position="79"/>
    </location>
</feature>
<gene>
    <name evidence="3" type="ORF">RHGRI_006012</name>
</gene>
<dbReference type="InterPro" id="IPR057212">
    <property type="entry name" value="DUF7890"/>
</dbReference>
<dbReference type="Pfam" id="PF25418">
    <property type="entry name" value="DUF7890"/>
    <property type="match status" value="1"/>
</dbReference>
<accession>A0AAV6LGF9</accession>
<evidence type="ECO:0000313" key="4">
    <source>
        <dbReference type="Proteomes" id="UP000823749"/>
    </source>
</evidence>
<dbReference type="PANTHER" id="PTHR36782:SF1">
    <property type="entry name" value="CALCIUM UNIPORTER PROTEIN"/>
    <property type="match status" value="1"/>
</dbReference>
<dbReference type="EMBL" id="JACTNZ010000002">
    <property type="protein sequence ID" value="KAG5563444.1"/>
    <property type="molecule type" value="Genomic_DNA"/>
</dbReference>
<reference evidence="3" key="1">
    <citation type="submission" date="2020-08" db="EMBL/GenBank/DDBJ databases">
        <title>Plant Genome Project.</title>
        <authorList>
            <person name="Zhang R.-G."/>
        </authorList>
    </citation>
    <scope>NUCLEOTIDE SEQUENCE</scope>
    <source>
        <strain evidence="3">WSP0</strain>
        <tissue evidence="3">Leaf</tissue>
    </source>
</reference>
<dbReference type="Proteomes" id="UP000823749">
    <property type="component" value="Chromosome 2"/>
</dbReference>
<dbReference type="AlphaFoldDB" id="A0AAV6LGF9"/>
<proteinExistence type="predicted"/>
<organism evidence="3 4">
    <name type="scientific">Rhododendron griersonianum</name>
    <dbReference type="NCBI Taxonomy" id="479676"/>
    <lineage>
        <taxon>Eukaryota</taxon>
        <taxon>Viridiplantae</taxon>
        <taxon>Streptophyta</taxon>
        <taxon>Embryophyta</taxon>
        <taxon>Tracheophyta</taxon>
        <taxon>Spermatophyta</taxon>
        <taxon>Magnoliopsida</taxon>
        <taxon>eudicotyledons</taxon>
        <taxon>Gunneridae</taxon>
        <taxon>Pentapetalae</taxon>
        <taxon>asterids</taxon>
        <taxon>Ericales</taxon>
        <taxon>Ericaceae</taxon>
        <taxon>Ericoideae</taxon>
        <taxon>Rhodoreae</taxon>
        <taxon>Rhododendron</taxon>
    </lineage>
</organism>
<feature type="domain" description="DUF7890" evidence="2">
    <location>
        <begin position="80"/>
        <end position="125"/>
    </location>
</feature>
<feature type="compositionally biased region" description="Basic and acidic residues" evidence="1">
    <location>
        <begin position="59"/>
        <end position="79"/>
    </location>
</feature>
<dbReference type="PANTHER" id="PTHR36782">
    <property type="entry name" value="BNAC03G62080D PROTEIN"/>
    <property type="match status" value="1"/>
</dbReference>
<evidence type="ECO:0000256" key="1">
    <source>
        <dbReference type="SAM" id="MobiDB-lite"/>
    </source>
</evidence>
<evidence type="ECO:0000313" key="3">
    <source>
        <dbReference type="EMBL" id="KAG5563444.1"/>
    </source>
</evidence>
<sequence length="151" mass="16986">MLDILHPYFNIGNFGSKTKLGKENKPNYVLRDELDKNKSTNKLKKRDNKVPAEVTPLFQKEKELEREQSHRPLVGGEEREGTKVKILMTKKEAARLLSKCRDGGVLEFRDVVRELVQIPASRLGVRPGRLDCRGLGDSAHVRVGPLAAAET</sequence>
<keyword evidence="4" id="KW-1185">Reference proteome</keyword>
<evidence type="ECO:0000259" key="2">
    <source>
        <dbReference type="Pfam" id="PF25418"/>
    </source>
</evidence>
<comment type="caution">
    <text evidence="3">The sequence shown here is derived from an EMBL/GenBank/DDBJ whole genome shotgun (WGS) entry which is preliminary data.</text>
</comment>
<name>A0AAV6LGF9_9ERIC</name>